<reference evidence="1" key="1">
    <citation type="submission" date="2022-04" db="EMBL/GenBank/DDBJ databases">
        <title>Chromosome-scale genome assembly of Holotrichia oblita Faldermann.</title>
        <authorList>
            <person name="Rongchong L."/>
        </authorList>
    </citation>
    <scope>NUCLEOTIDE SEQUENCE</scope>
    <source>
        <strain evidence="1">81SQS9</strain>
    </source>
</reference>
<evidence type="ECO:0000313" key="1">
    <source>
        <dbReference type="EMBL" id="KAI4456189.1"/>
    </source>
</evidence>
<proteinExistence type="predicted"/>
<gene>
    <name evidence="1" type="ORF">MML48_8g00010234</name>
</gene>
<evidence type="ECO:0000313" key="2">
    <source>
        <dbReference type="Proteomes" id="UP001056778"/>
    </source>
</evidence>
<organism evidence="1 2">
    <name type="scientific">Holotrichia oblita</name>
    <name type="common">Chafer beetle</name>
    <dbReference type="NCBI Taxonomy" id="644536"/>
    <lineage>
        <taxon>Eukaryota</taxon>
        <taxon>Metazoa</taxon>
        <taxon>Ecdysozoa</taxon>
        <taxon>Arthropoda</taxon>
        <taxon>Hexapoda</taxon>
        <taxon>Insecta</taxon>
        <taxon>Pterygota</taxon>
        <taxon>Neoptera</taxon>
        <taxon>Endopterygota</taxon>
        <taxon>Coleoptera</taxon>
        <taxon>Polyphaga</taxon>
        <taxon>Scarabaeiformia</taxon>
        <taxon>Scarabaeidae</taxon>
        <taxon>Melolonthinae</taxon>
        <taxon>Holotrichia</taxon>
    </lineage>
</organism>
<dbReference type="EMBL" id="CM043022">
    <property type="protein sequence ID" value="KAI4456189.1"/>
    <property type="molecule type" value="Genomic_DNA"/>
</dbReference>
<accession>A0ACB9SNY0</accession>
<protein>
    <submittedName>
        <fullName evidence="1">Histone acetyltransferase</fullName>
    </submittedName>
</protein>
<comment type="caution">
    <text evidence="1">The sequence shown here is derived from an EMBL/GenBank/DDBJ whole genome shotgun (WGS) entry which is preliminary data.</text>
</comment>
<sequence length="1863" mass="209987">MLQFCFVSQRSENFISGDFKPQLPPGVTHKDVDLFKETRERANATTVTPVGDGSVLSNGVLTSPSQVMASQARNPAAIEFGKYEIQTWYSSPFPQEYARLPKLFLCEFCLKYTKSKAVLERHQDKCTWRHPPPPKSIVAVICRCSKWTIQNKLWKHIGYLLSKEEGQPGTPEKPLSDLGRVSYYAYWKSVVLEYLHKHRLEKIKLTDISRETGMYCHDVATALQLLDFVQVTSTETGPKCIFNIDWKKVDAHAEKVAKSKTRIYIDHECLRWTPLLTPTVNPFREEKSDGEKDISQTSVAETADIIVPPPDKIIIETQQGVKLKRGGRKRKISVKRTPRQNVKKESVPATPQVPVTPEVEERVEEELVTSSGRKRTRPSKYNDSTYVDLKPKSHAEKRKRNESLPGEKENVESDKKKIKVDENKTPNINRQGVKTVPPITETPVNTKPKRGSKYSQRWSQRRTKHNQLNTPNVETTPEAKLEPQPEQPTLEVISNKEVEVNPVETEKIEAKTNITNVTIPQVKKPRVRPSRRKRGWVKGRRRNADKKQLTIPDLLKNNEKIESETESVISEKSDDEMGVKPKTEALKTKDDKNKRSKRPSCEEDSSAEADDEMEDEVPVEKLTKTAKYKLGDKSDNKIDSPKVIQPTEEVVKLTEKPPEDTAEKQLLKEKTVLSEYSTSSESETEIDGQKIKIISPEEVLQISQKGALVQQTIVDEESKKSLVKPEVRNVKLEVIKQPEPEKKVQIKENKVDVTSNNLLIEDGHADKIVKPKKEIEVVEAPEKQNMIQAQNNNDVKVQEEINNQPKQILNTEYISKENQILPQTINNIDRNKNVSIENVSAPVVDLSDVSSKKEISDKVPNDQITVKNDDKVNGKSEIAPDIIEKQIPIVVNKPEDKLKVENKISSPLERVHNLEEHITKPSVPDRSEHPPNQQISEKKEKIETNPFVLQNKEAIDITQGLNNRKSDDIDFKPKNVDNKTITIEQENKIIKTAVPPVIKEKIVNDNLKSEIAFEEKSKQLIDDTKLKPSPPIVPLKIEPPMAPKTECVTPPKIETTPTHSLKMEVNKTDFVLNLPTLPVESQHKQKFEEDKPRNFEDKCKIKTENKSSNLYDKQHKIKEFKTDVLKPKDMQSKQSELKLKHDIADKRYDIKPKVNHIENEALLTRPEFPMTPNYPLAQGHYQQWQWDHLWGYRMTPIHIPPIDVLPQKHAEKEKLSLKTQRHESKHSSQQIKCKEKNDKCSPKKEEKKVKMMEMKHETCAIKMSDNIANEAKQCYNQLNSHHLDEKAKHKSESHDVHHETKVDGQELMYQPNTPTPSIKQTPPTPSATDMPSMGVYTPDSTTNSVHSLHYNPDIDVGSLGLESPTSISSDMASQNSVEAARSSSELPAGSSHTSYDCTVQQNLANMHNQVQNTSVPASSPSVSVHMQQQQANSSKRQMQQQRNRSNTPSSSNKTVRSTPPNVQHTVQHQQQRQRSTPPVQTPHQHMQASPTQVQHQSINAMQQQQQQLQAHLQHQVALHQGYGHHQIPSGSMHQHSHHAAHHSVISQGNYIPVPQMAVSSQPFSAQGASTYVTVPTMTTVIQHRQPSHQKLGPSAACAVTTGTNFYLQANPHAHTPGPVPTPTSTSISVSAQSNPSQNAAGGNSSCSLAKLQQLTNDMIPHSSCSTLTSPPNTMTLTPPPPPTHHPHATMTPPPHQMIQNQSVRNLATPPSAISANLQQPVLGYHKYYQPNVNMNQLGGTVTPPIGQNLGRSGRNSANIAVQHMQSPSSRISPNVPNIVPPQYNLNEYRMAAQQAPSAVTGYITNTPAGFINNAQIPMQMMNMTQPNYQNPTAIQRAQQNTMYTTHGYIYNNLMQPLNGTMRR</sequence>
<dbReference type="Proteomes" id="UP001056778">
    <property type="component" value="Chromosome 8"/>
</dbReference>
<name>A0ACB9SNY0_HOLOL</name>
<keyword evidence="2" id="KW-1185">Reference proteome</keyword>